<dbReference type="Gene3D" id="3.40.50.1220">
    <property type="entry name" value="TPP-binding domain"/>
    <property type="match status" value="1"/>
</dbReference>
<dbReference type="InterPro" id="IPR012000">
    <property type="entry name" value="Thiamin_PyroP_enz_cen_dom"/>
</dbReference>
<dbReference type="GO" id="GO:0050660">
    <property type="term" value="F:flavin adenine dinucleotide binding"/>
    <property type="evidence" value="ECO:0007669"/>
    <property type="project" value="TreeGrafter"/>
</dbReference>
<sequence length="559" mass="60502">MTIMAGRQAIMEIFRAEGVDHIFGNPGTTELGFMDILQDYPDIRYIVCLHESIALGAAQMYANASGKTGVVNLHVAPGLGNALGALYNAAIGKMPLIVTAGQQDTRMVVREPVLSYDLVAMAKPLAKWSVQLQHVDEIPTIFHRAFKVAQDPPRGPVFIALPGNVIDEEADLHLVNPSVSFRKNRPDPEGVQAAAALLAKAQRPAMICGDGVQAAQAQDELVHMAELLGANVWNTLITGALGFPNMHPQFRGALPGEHSAIRQTFNDTDVVLAVGVDLFDEVFYSEGPALPEGCALVQIDNSSWEIGKNMPADIGLLADPKLALQEVAEVVVPQMDNAAQQAAAQRREAMQAQKEQERARQKQRAERGWDSVPIAPPRLFATLSECLPENVVIYNEAITAETDMTRTVPLEQNRLFGNHGGGIGQGLPGAIGVKLANPGRPVVAVVGDGSAMYTIQSLWSAARHNIPVIYVILSNRSYRVLKFNMNRYRRQLDIPSGRPYPFMDFDDPPLDFVRIAQGMGVASQRVTQPGDIEAAVKAALAANAPYLLEVVTEGRVPAQ</sequence>
<feature type="domain" description="Thiamine pyrophosphate enzyme central" evidence="5">
    <location>
        <begin position="191"/>
        <end position="326"/>
    </location>
</feature>
<dbReference type="InterPro" id="IPR000399">
    <property type="entry name" value="TPP-bd_CS"/>
</dbReference>
<dbReference type="GO" id="GO:0030976">
    <property type="term" value="F:thiamine pyrophosphate binding"/>
    <property type="evidence" value="ECO:0007669"/>
    <property type="project" value="InterPro"/>
</dbReference>
<dbReference type="PROSITE" id="PS00187">
    <property type="entry name" value="TPP_ENZYMES"/>
    <property type="match status" value="1"/>
</dbReference>
<dbReference type="GO" id="GO:0000287">
    <property type="term" value="F:magnesium ion binding"/>
    <property type="evidence" value="ECO:0007669"/>
    <property type="project" value="InterPro"/>
</dbReference>
<evidence type="ECO:0000313" key="8">
    <source>
        <dbReference type="EMBL" id="ETX08535.1"/>
    </source>
</evidence>
<feature type="compositionally biased region" description="Basic and acidic residues" evidence="4">
    <location>
        <begin position="345"/>
        <end position="368"/>
    </location>
</feature>
<dbReference type="GO" id="GO:0003984">
    <property type="term" value="F:acetolactate synthase activity"/>
    <property type="evidence" value="ECO:0007669"/>
    <property type="project" value="TreeGrafter"/>
</dbReference>
<comment type="similarity">
    <text evidence="1 3">Belongs to the TPP enzyme family.</text>
</comment>
<accession>W4MEC5</accession>
<feature type="region of interest" description="Disordered" evidence="4">
    <location>
        <begin position="344"/>
        <end position="368"/>
    </location>
</feature>
<keyword evidence="2 3" id="KW-0786">Thiamine pyrophosphate</keyword>
<dbReference type="InterPro" id="IPR029061">
    <property type="entry name" value="THDP-binding"/>
</dbReference>
<evidence type="ECO:0000256" key="1">
    <source>
        <dbReference type="ARBA" id="ARBA00007812"/>
    </source>
</evidence>
<dbReference type="CDD" id="cd07035">
    <property type="entry name" value="TPP_PYR_POX_like"/>
    <property type="match status" value="1"/>
</dbReference>
<keyword evidence="9" id="KW-1185">Reference proteome</keyword>
<evidence type="ECO:0000256" key="4">
    <source>
        <dbReference type="SAM" id="MobiDB-lite"/>
    </source>
</evidence>
<dbReference type="Proteomes" id="UP000019140">
    <property type="component" value="Unassembled WGS sequence"/>
</dbReference>
<evidence type="ECO:0000313" key="9">
    <source>
        <dbReference type="Proteomes" id="UP000019140"/>
    </source>
</evidence>
<dbReference type="InterPro" id="IPR029035">
    <property type="entry name" value="DHS-like_NAD/FAD-binding_dom"/>
</dbReference>
<evidence type="ECO:0008006" key="10">
    <source>
        <dbReference type="Google" id="ProtNLM"/>
    </source>
</evidence>
<dbReference type="Pfam" id="PF00205">
    <property type="entry name" value="TPP_enzyme_M"/>
    <property type="match status" value="1"/>
</dbReference>
<dbReference type="Pfam" id="PF02776">
    <property type="entry name" value="TPP_enzyme_N"/>
    <property type="match status" value="1"/>
</dbReference>
<organism evidence="8 9">
    <name type="scientific">Candidatus Entotheonella gemina</name>
    <dbReference type="NCBI Taxonomy" id="1429439"/>
    <lineage>
        <taxon>Bacteria</taxon>
        <taxon>Pseudomonadati</taxon>
        <taxon>Nitrospinota/Tectimicrobiota group</taxon>
        <taxon>Candidatus Tectimicrobiota</taxon>
        <taxon>Candidatus Entotheonellia</taxon>
        <taxon>Candidatus Entotheonellales</taxon>
        <taxon>Candidatus Entotheonellaceae</taxon>
        <taxon>Candidatus Entotheonella</taxon>
    </lineage>
</organism>
<name>W4MEC5_9BACT</name>
<reference evidence="8 9" key="1">
    <citation type="journal article" date="2014" name="Nature">
        <title>An environmental bacterial taxon with a large and distinct metabolic repertoire.</title>
        <authorList>
            <person name="Wilson M.C."/>
            <person name="Mori T."/>
            <person name="Ruckert C."/>
            <person name="Uria A.R."/>
            <person name="Helf M.J."/>
            <person name="Takada K."/>
            <person name="Gernert C."/>
            <person name="Steffens U.A."/>
            <person name="Heycke N."/>
            <person name="Schmitt S."/>
            <person name="Rinke C."/>
            <person name="Helfrich E.J."/>
            <person name="Brachmann A.O."/>
            <person name="Gurgui C."/>
            <person name="Wakimoto T."/>
            <person name="Kracht M."/>
            <person name="Crusemann M."/>
            <person name="Hentschel U."/>
            <person name="Abe I."/>
            <person name="Matsunaga S."/>
            <person name="Kalinowski J."/>
            <person name="Takeyama H."/>
            <person name="Piel J."/>
        </authorList>
    </citation>
    <scope>NUCLEOTIDE SEQUENCE [LARGE SCALE GENOMIC DNA]</scope>
    <source>
        <strain evidence="9">TSY2</strain>
    </source>
</reference>
<dbReference type="InterPro" id="IPR012001">
    <property type="entry name" value="Thiamin_PyroP_enz_TPP-bd_dom"/>
</dbReference>
<dbReference type="AlphaFoldDB" id="W4MEC5"/>
<dbReference type="GO" id="GO:0019752">
    <property type="term" value="P:carboxylic acid metabolic process"/>
    <property type="evidence" value="ECO:0007669"/>
    <property type="project" value="UniProtKB-ARBA"/>
</dbReference>
<evidence type="ECO:0000259" key="5">
    <source>
        <dbReference type="Pfam" id="PF00205"/>
    </source>
</evidence>
<dbReference type="EMBL" id="AZHX01000194">
    <property type="protein sequence ID" value="ETX08535.1"/>
    <property type="molecule type" value="Genomic_DNA"/>
</dbReference>
<gene>
    <name evidence="8" type="ORF">ETSY2_04840</name>
</gene>
<dbReference type="PANTHER" id="PTHR18968">
    <property type="entry name" value="THIAMINE PYROPHOSPHATE ENZYMES"/>
    <property type="match status" value="1"/>
</dbReference>
<protein>
    <recommendedName>
        <fullName evidence="10">Thiamine pyrophosphate-binding protein</fullName>
    </recommendedName>
</protein>
<dbReference type="CDD" id="cd02002">
    <property type="entry name" value="TPP_BFDC"/>
    <property type="match status" value="1"/>
</dbReference>
<feature type="domain" description="Thiamine pyrophosphate enzyme TPP-binding" evidence="6">
    <location>
        <begin position="419"/>
        <end position="550"/>
    </location>
</feature>
<dbReference type="Pfam" id="PF02775">
    <property type="entry name" value="TPP_enzyme_C"/>
    <property type="match status" value="1"/>
</dbReference>
<dbReference type="InterPro" id="IPR011766">
    <property type="entry name" value="TPP_enzyme_TPP-bd"/>
</dbReference>
<dbReference type="PANTHER" id="PTHR18968:SF133">
    <property type="entry name" value="BENZOYLFORMATE DECARBOXYLASE"/>
    <property type="match status" value="1"/>
</dbReference>
<proteinExistence type="inferred from homology"/>
<dbReference type="InterPro" id="IPR045229">
    <property type="entry name" value="TPP_enz"/>
</dbReference>
<comment type="caution">
    <text evidence="8">The sequence shown here is derived from an EMBL/GenBank/DDBJ whole genome shotgun (WGS) entry which is preliminary data.</text>
</comment>
<dbReference type="HOGENOM" id="CLU_013748_3_1_7"/>
<dbReference type="SUPFAM" id="SSF52467">
    <property type="entry name" value="DHS-like NAD/FAD-binding domain"/>
    <property type="match status" value="1"/>
</dbReference>
<feature type="domain" description="Thiamine pyrophosphate enzyme N-terminal TPP-binding" evidence="7">
    <location>
        <begin position="4"/>
        <end position="110"/>
    </location>
</feature>
<dbReference type="PATRIC" id="fig|1429439.4.peg.826"/>
<evidence type="ECO:0000259" key="7">
    <source>
        <dbReference type="Pfam" id="PF02776"/>
    </source>
</evidence>
<dbReference type="Gene3D" id="3.40.50.970">
    <property type="match status" value="2"/>
</dbReference>
<evidence type="ECO:0000256" key="3">
    <source>
        <dbReference type="RuleBase" id="RU362132"/>
    </source>
</evidence>
<evidence type="ECO:0000259" key="6">
    <source>
        <dbReference type="Pfam" id="PF02775"/>
    </source>
</evidence>
<dbReference type="SUPFAM" id="SSF52518">
    <property type="entry name" value="Thiamin diphosphate-binding fold (THDP-binding)"/>
    <property type="match status" value="2"/>
</dbReference>
<evidence type="ECO:0000256" key="2">
    <source>
        <dbReference type="ARBA" id="ARBA00023052"/>
    </source>
</evidence>